<feature type="region of interest" description="Disordered" evidence="2">
    <location>
        <begin position="73"/>
        <end position="110"/>
    </location>
</feature>
<proteinExistence type="inferred from homology"/>
<dbReference type="SUPFAM" id="SSF82657">
    <property type="entry name" value="BolA-like"/>
    <property type="match status" value="1"/>
</dbReference>
<dbReference type="GO" id="GO:0006879">
    <property type="term" value="P:intracellular iron ion homeostasis"/>
    <property type="evidence" value="ECO:0007669"/>
    <property type="project" value="InterPro"/>
</dbReference>
<evidence type="ECO:0008006" key="5">
    <source>
        <dbReference type="Google" id="ProtNLM"/>
    </source>
</evidence>
<dbReference type="HOGENOM" id="CLU_109462_4_0_1"/>
<dbReference type="Proteomes" id="UP000054097">
    <property type="component" value="Unassembled WGS sequence"/>
</dbReference>
<dbReference type="InterPro" id="IPR036065">
    <property type="entry name" value="BolA-like_sf"/>
</dbReference>
<protein>
    <recommendedName>
        <fullName evidence="5">BolA-like protein</fullName>
    </recommendedName>
</protein>
<dbReference type="GO" id="GO:0005634">
    <property type="term" value="C:nucleus"/>
    <property type="evidence" value="ECO:0007669"/>
    <property type="project" value="TreeGrafter"/>
</dbReference>
<dbReference type="AlphaFoldDB" id="A0A0C3B6G9"/>
<evidence type="ECO:0000256" key="2">
    <source>
        <dbReference type="SAM" id="MobiDB-lite"/>
    </source>
</evidence>
<dbReference type="EMBL" id="KN824301">
    <property type="protein sequence ID" value="KIM27056.1"/>
    <property type="molecule type" value="Genomic_DNA"/>
</dbReference>
<reference evidence="4" key="2">
    <citation type="submission" date="2015-01" db="EMBL/GenBank/DDBJ databases">
        <title>Evolutionary Origins and Diversification of the Mycorrhizal Mutualists.</title>
        <authorList>
            <consortium name="DOE Joint Genome Institute"/>
            <consortium name="Mycorrhizal Genomics Consortium"/>
            <person name="Kohler A."/>
            <person name="Kuo A."/>
            <person name="Nagy L.G."/>
            <person name="Floudas D."/>
            <person name="Copeland A."/>
            <person name="Barry K.W."/>
            <person name="Cichocki N."/>
            <person name="Veneault-Fourrey C."/>
            <person name="LaButti K."/>
            <person name="Lindquist E.A."/>
            <person name="Lipzen A."/>
            <person name="Lundell T."/>
            <person name="Morin E."/>
            <person name="Murat C."/>
            <person name="Riley R."/>
            <person name="Ohm R."/>
            <person name="Sun H."/>
            <person name="Tunlid A."/>
            <person name="Henrissat B."/>
            <person name="Grigoriev I.V."/>
            <person name="Hibbett D.S."/>
            <person name="Martin F."/>
        </authorList>
    </citation>
    <scope>NUCLEOTIDE SEQUENCE [LARGE SCALE GENOMIC DNA]</scope>
    <source>
        <strain evidence="4">MAFF 305830</strain>
    </source>
</reference>
<sequence length="110" mass="12176">MPVSQPDLEAALRNALPIDHLEILDTSSGCGQNYAVVIVSSAFEGKMTLARHRMINELLKDQISQMHAFSQKSYTPKQWETEEAKRKAAAEMKEELKTTVAESDPPASTS</sequence>
<dbReference type="OrthoDB" id="4983at2759"/>
<organism evidence="3 4">
    <name type="scientific">Serendipita vermifera MAFF 305830</name>
    <dbReference type="NCBI Taxonomy" id="933852"/>
    <lineage>
        <taxon>Eukaryota</taxon>
        <taxon>Fungi</taxon>
        <taxon>Dikarya</taxon>
        <taxon>Basidiomycota</taxon>
        <taxon>Agaricomycotina</taxon>
        <taxon>Agaricomycetes</taxon>
        <taxon>Sebacinales</taxon>
        <taxon>Serendipitaceae</taxon>
        <taxon>Serendipita</taxon>
    </lineage>
</organism>
<evidence type="ECO:0000256" key="1">
    <source>
        <dbReference type="RuleBase" id="RU003860"/>
    </source>
</evidence>
<dbReference type="Gene3D" id="3.30.300.90">
    <property type="entry name" value="BolA-like"/>
    <property type="match status" value="1"/>
</dbReference>
<dbReference type="Pfam" id="PF01722">
    <property type="entry name" value="BolA"/>
    <property type="match status" value="1"/>
</dbReference>
<evidence type="ECO:0000313" key="4">
    <source>
        <dbReference type="Proteomes" id="UP000054097"/>
    </source>
</evidence>
<accession>A0A0C3B6G9</accession>
<comment type="similarity">
    <text evidence="1">Belongs to the BolA/IbaG family.</text>
</comment>
<dbReference type="PANTHER" id="PTHR12735">
    <property type="entry name" value="BOLA-LIKE PROTEIN-RELATED"/>
    <property type="match status" value="1"/>
</dbReference>
<feature type="compositionally biased region" description="Basic and acidic residues" evidence="2">
    <location>
        <begin position="79"/>
        <end position="97"/>
    </location>
</feature>
<evidence type="ECO:0000313" key="3">
    <source>
        <dbReference type="EMBL" id="KIM27056.1"/>
    </source>
</evidence>
<dbReference type="GO" id="GO:0005829">
    <property type="term" value="C:cytosol"/>
    <property type="evidence" value="ECO:0007669"/>
    <property type="project" value="TreeGrafter"/>
</dbReference>
<name>A0A0C3B6G9_SERVB</name>
<dbReference type="InterPro" id="IPR045115">
    <property type="entry name" value="BOL2"/>
</dbReference>
<gene>
    <name evidence="3" type="ORF">M408DRAFT_330210</name>
</gene>
<dbReference type="InterPro" id="IPR002634">
    <property type="entry name" value="BolA"/>
</dbReference>
<dbReference type="PANTHER" id="PTHR12735:SF27">
    <property type="entry name" value="BOLA-LIKE PROTEIN 2"/>
    <property type="match status" value="1"/>
</dbReference>
<dbReference type="GO" id="GO:0051604">
    <property type="term" value="P:protein maturation"/>
    <property type="evidence" value="ECO:0007669"/>
    <property type="project" value="InterPro"/>
</dbReference>
<reference evidence="3 4" key="1">
    <citation type="submission" date="2014-04" db="EMBL/GenBank/DDBJ databases">
        <authorList>
            <consortium name="DOE Joint Genome Institute"/>
            <person name="Kuo A."/>
            <person name="Zuccaro A."/>
            <person name="Kohler A."/>
            <person name="Nagy L.G."/>
            <person name="Floudas D."/>
            <person name="Copeland A."/>
            <person name="Barry K.W."/>
            <person name="Cichocki N."/>
            <person name="Veneault-Fourrey C."/>
            <person name="LaButti K."/>
            <person name="Lindquist E.A."/>
            <person name="Lipzen A."/>
            <person name="Lundell T."/>
            <person name="Morin E."/>
            <person name="Murat C."/>
            <person name="Sun H."/>
            <person name="Tunlid A."/>
            <person name="Henrissat B."/>
            <person name="Grigoriev I.V."/>
            <person name="Hibbett D.S."/>
            <person name="Martin F."/>
            <person name="Nordberg H.P."/>
            <person name="Cantor M.N."/>
            <person name="Hua S.X."/>
        </authorList>
    </citation>
    <scope>NUCLEOTIDE SEQUENCE [LARGE SCALE GENOMIC DNA]</scope>
    <source>
        <strain evidence="3 4">MAFF 305830</strain>
    </source>
</reference>
<keyword evidence="4" id="KW-1185">Reference proteome</keyword>
<dbReference type="STRING" id="933852.A0A0C3B6G9"/>
<dbReference type="GO" id="GO:0051537">
    <property type="term" value="F:2 iron, 2 sulfur cluster binding"/>
    <property type="evidence" value="ECO:0007669"/>
    <property type="project" value="InterPro"/>
</dbReference>